<dbReference type="Proteomes" id="UP001239111">
    <property type="component" value="Chromosome 2"/>
</dbReference>
<reference evidence="1" key="1">
    <citation type="submission" date="2023-04" db="EMBL/GenBank/DDBJ databases">
        <title>A chromosome-level genome assembly of the parasitoid wasp Eretmocerus hayati.</title>
        <authorList>
            <person name="Zhong Y."/>
            <person name="Liu S."/>
            <person name="Liu Y."/>
        </authorList>
    </citation>
    <scope>NUCLEOTIDE SEQUENCE</scope>
    <source>
        <strain evidence="1">ZJU_SS_LIU_2023</strain>
    </source>
</reference>
<protein>
    <submittedName>
        <fullName evidence="1">Uncharacterized protein</fullName>
    </submittedName>
</protein>
<sequence length="152" mass="17332">ELMTKNTGCNTRRVLLVGLISLALLVLVFTAVGVILLTKYKDVDTPSSAELSMPSISLEEWLGGELYTKGFNGTWISGDEILYQDWMDNLMIFNVSSRRSRYVLNATNPVLGTSLDRQLSADRKFLLLAFNYQRLYRHTYLALYRIINLETL</sequence>
<dbReference type="EMBL" id="CM056742">
    <property type="protein sequence ID" value="KAJ8679465.1"/>
    <property type="molecule type" value="Genomic_DNA"/>
</dbReference>
<name>A0ACC2P793_9HYME</name>
<feature type="non-terminal residue" evidence="1">
    <location>
        <position position="152"/>
    </location>
</feature>
<organism evidence="1 2">
    <name type="scientific">Eretmocerus hayati</name>
    <dbReference type="NCBI Taxonomy" id="131215"/>
    <lineage>
        <taxon>Eukaryota</taxon>
        <taxon>Metazoa</taxon>
        <taxon>Ecdysozoa</taxon>
        <taxon>Arthropoda</taxon>
        <taxon>Hexapoda</taxon>
        <taxon>Insecta</taxon>
        <taxon>Pterygota</taxon>
        <taxon>Neoptera</taxon>
        <taxon>Endopterygota</taxon>
        <taxon>Hymenoptera</taxon>
        <taxon>Apocrita</taxon>
        <taxon>Proctotrupomorpha</taxon>
        <taxon>Chalcidoidea</taxon>
        <taxon>Aphelinidae</taxon>
        <taxon>Aphelininae</taxon>
        <taxon>Eretmocerus</taxon>
    </lineage>
</organism>
<feature type="non-terminal residue" evidence="1">
    <location>
        <position position="1"/>
    </location>
</feature>
<evidence type="ECO:0000313" key="1">
    <source>
        <dbReference type="EMBL" id="KAJ8679465.1"/>
    </source>
</evidence>
<gene>
    <name evidence="1" type="ORF">QAD02_015252</name>
</gene>
<comment type="caution">
    <text evidence="1">The sequence shown here is derived from an EMBL/GenBank/DDBJ whole genome shotgun (WGS) entry which is preliminary data.</text>
</comment>
<evidence type="ECO:0000313" key="2">
    <source>
        <dbReference type="Proteomes" id="UP001239111"/>
    </source>
</evidence>
<keyword evidence="2" id="KW-1185">Reference proteome</keyword>
<accession>A0ACC2P793</accession>
<proteinExistence type="predicted"/>